<dbReference type="InterPro" id="IPR007371">
    <property type="entry name" value="TPK_catalytic"/>
</dbReference>
<dbReference type="SUPFAM" id="SSF63999">
    <property type="entry name" value="Thiamin pyrophosphokinase, catalytic domain"/>
    <property type="match status" value="1"/>
</dbReference>
<dbReference type="EC" id="2.7.6.2" evidence="5"/>
<dbReference type="CDD" id="cd07995">
    <property type="entry name" value="TPK"/>
    <property type="match status" value="1"/>
</dbReference>
<evidence type="ECO:0000256" key="5">
    <source>
        <dbReference type="NCBIfam" id="TIGR01378"/>
    </source>
</evidence>
<dbReference type="GO" id="GO:0004788">
    <property type="term" value="F:thiamine diphosphokinase activity"/>
    <property type="evidence" value="ECO:0007669"/>
    <property type="project" value="UniProtKB-EC"/>
</dbReference>
<dbReference type="InterPro" id="IPR007373">
    <property type="entry name" value="Thiamin_PyroPKinase_B1-bd"/>
</dbReference>
<evidence type="ECO:0000256" key="1">
    <source>
        <dbReference type="ARBA" id="ARBA00022679"/>
    </source>
</evidence>
<dbReference type="Gene3D" id="3.40.50.10240">
    <property type="entry name" value="Thiamin pyrophosphokinase, catalytic domain"/>
    <property type="match status" value="1"/>
</dbReference>
<evidence type="ECO:0000259" key="6">
    <source>
        <dbReference type="SMART" id="SM00983"/>
    </source>
</evidence>
<keyword evidence="3" id="KW-0418">Kinase</keyword>
<feature type="domain" description="Thiamin pyrophosphokinase thiamin-binding" evidence="6">
    <location>
        <begin position="144"/>
        <end position="210"/>
    </location>
</feature>
<sequence>MEKITIGIVGSGPEGAIPDLLPYDKNIDLWIGADRGALYLLKHKLNIDYAVGDFDSVTADEIAKIRENTKEMIRMPSEKDETDLELAINLACKLKPETICLFGVTAGRKDHELINIQLLYRLLEQGITGKIIDEQNEIIMTKPGSYLITRNPEFPYISFIPFTEKVEGIHLEGFYYPLNNADISWGSTLCISNELSSESGNFSYRRGILLLIKSRDSFKM</sequence>
<dbReference type="Pfam" id="PF04263">
    <property type="entry name" value="TPK_catalytic"/>
    <property type="match status" value="1"/>
</dbReference>
<name>A0ABW4HQ41_9BACI</name>
<dbReference type="Proteomes" id="UP001597221">
    <property type="component" value="Unassembled WGS sequence"/>
</dbReference>
<evidence type="ECO:0000256" key="2">
    <source>
        <dbReference type="ARBA" id="ARBA00022741"/>
    </source>
</evidence>
<dbReference type="PANTHER" id="PTHR41299:SF1">
    <property type="entry name" value="THIAMINE PYROPHOSPHOKINASE"/>
    <property type="match status" value="1"/>
</dbReference>
<dbReference type="InterPro" id="IPR006282">
    <property type="entry name" value="Thi_PPkinase"/>
</dbReference>
<dbReference type="SUPFAM" id="SSF63862">
    <property type="entry name" value="Thiamin pyrophosphokinase, substrate-binding domain"/>
    <property type="match status" value="1"/>
</dbReference>
<dbReference type="EMBL" id="JBHUDE010000040">
    <property type="protein sequence ID" value="MFD1607646.1"/>
    <property type="molecule type" value="Genomic_DNA"/>
</dbReference>
<keyword evidence="1 7" id="KW-0808">Transferase</keyword>
<evidence type="ECO:0000313" key="7">
    <source>
        <dbReference type="EMBL" id="MFD1607646.1"/>
    </source>
</evidence>
<proteinExistence type="predicted"/>
<evidence type="ECO:0000313" key="8">
    <source>
        <dbReference type="Proteomes" id="UP001597221"/>
    </source>
</evidence>
<keyword evidence="2" id="KW-0547">Nucleotide-binding</keyword>
<reference evidence="8" key="1">
    <citation type="journal article" date="2019" name="Int. J. Syst. Evol. Microbiol.">
        <title>The Global Catalogue of Microorganisms (GCM) 10K type strain sequencing project: providing services to taxonomists for standard genome sequencing and annotation.</title>
        <authorList>
            <consortium name="The Broad Institute Genomics Platform"/>
            <consortium name="The Broad Institute Genome Sequencing Center for Infectious Disease"/>
            <person name="Wu L."/>
            <person name="Ma J."/>
        </authorList>
    </citation>
    <scope>NUCLEOTIDE SEQUENCE [LARGE SCALE GENOMIC DNA]</scope>
    <source>
        <strain evidence="8">CGMCC 1.12376</strain>
    </source>
</reference>
<accession>A0ABW4HQ41</accession>
<dbReference type="SMART" id="SM00983">
    <property type="entry name" value="TPK_B1_binding"/>
    <property type="match status" value="1"/>
</dbReference>
<protein>
    <recommendedName>
        <fullName evidence="5">Thiamine diphosphokinase</fullName>
        <ecNumber evidence="5">2.7.6.2</ecNumber>
    </recommendedName>
</protein>
<keyword evidence="4" id="KW-0067">ATP-binding</keyword>
<evidence type="ECO:0000256" key="3">
    <source>
        <dbReference type="ARBA" id="ARBA00022777"/>
    </source>
</evidence>
<comment type="caution">
    <text evidence="7">The sequence shown here is derived from an EMBL/GenBank/DDBJ whole genome shotgun (WGS) entry which is preliminary data.</text>
</comment>
<gene>
    <name evidence="7" type="ORF">ACFSBH_08275</name>
</gene>
<dbReference type="InterPro" id="IPR036759">
    <property type="entry name" value="TPK_catalytic_sf"/>
</dbReference>
<dbReference type="InterPro" id="IPR053149">
    <property type="entry name" value="TPK"/>
</dbReference>
<dbReference type="NCBIfam" id="TIGR01378">
    <property type="entry name" value="thi_PPkinase"/>
    <property type="match status" value="1"/>
</dbReference>
<dbReference type="PANTHER" id="PTHR41299">
    <property type="entry name" value="THIAMINE PYROPHOSPHOKINASE"/>
    <property type="match status" value="1"/>
</dbReference>
<keyword evidence="8" id="KW-1185">Reference proteome</keyword>
<organism evidence="7 8">
    <name type="scientific">Oceanobacillus luteolus</name>
    <dbReference type="NCBI Taxonomy" id="1274358"/>
    <lineage>
        <taxon>Bacteria</taxon>
        <taxon>Bacillati</taxon>
        <taxon>Bacillota</taxon>
        <taxon>Bacilli</taxon>
        <taxon>Bacillales</taxon>
        <taxon>Bacillaceae</taxon>
        <taxon>Oceanobacillus</taxon>
    </lineage>
</organism>
<dbReference type="RefSeq" id="WP_251510857.1">
    <property type="nucleotide sequence ID" value="NZ_JAMBON010000001.1"/>
</dbReference>
<dbReference type="Pfam" id="PF04265">
    <property type="entry name" value="TPK_B1_binding"/>
    <property type="match status" value="1"/>
</dbReference>
<dbReference type="InterPro" id="IPR036371">
    <property type="entry name" value="TPK_B1-bd_sf"/>
</dbReference>
<evidence type="ECO:0000256" key="4">
    <source>
        <dbReference type="ARBA" id="ARBA00022840"/>
    </source>
</evidence>